<evidence type="ECO:0000256" key="1">
    <source>
        <dbReference type="SAM" id="SignalP"/>
    </source>
</evidence>
<evidence type="ECO:0000313" key="3">
    <source>
        <dbReference type="Proteomes" id="UP001620409"/>
    </source>
</evidence>
<gene>
    <name evidence="2" type="ORF">ISP18_11125</name>
</gene>
<feature type="chain" id="PRO_5046206043" evidence="1">
    <location>
        <begin position="22"/>
        <end position="349"/>
    </location>
</feature>
<evidence type="ECO:0000313" key="2">
    <source>
        <dbReference type="EMBL" id="MFK2855144.1"/>
    </source>
</evidence>
<comment type="caution">
    <text evidence="2">The sequence shown here is derived from an EMBL/GenBank/DDBJ whole genome shotgun (WGS) entry which is preliminary data.</text>
</comment>
<keyword evidence="1" id="KW-0732">Signal</keyword>
<dbReference type="SUPFAM" id="SSF75011">
    <property type="entry name" value="3-carboxy-cis,cis-mucoante lactonizing enzyme"/>
    <property type="match status" value="1"/>
</dbReference>
<protein>
    <submittedName>
        <fullName evidence="2">Uncharacterized protein</fullName>
    </submittedName>
</protein>
<name>A0ABW8ILJ4_9GAMM</name>
<proteinExistence type="predicted"/>
<sequence length="349" mass="36054">MKKAIYGSALLALMVANAVHAQPGFGWHSGDLIVTSSNTASNQLLVYDTSGKLIEQIATGGAGGVSGNAGGIAQNHDLLAVVNFGSGNVSVFRKSPEHHLLQLEKQVPAITNPVSVAFGRGHLYILTATHIESHSIDRFGVASSADGEAQLVIADGSAAQVGVLNGQLVVAEKSNAIETVDLTDDGAVTGSTKLVANIPANVNTPFGLATRGNDAYVTIAHANEISLIRNDAVLTVTGSGTQMAPCWVTLDGPFLFSANSPSHSVSRYAVYGQKIIQDAAVVATFNGNPTDITYRDSLAAVVDANGSVSHVSVFDVDGDGNFNLKSSATINNVATNGIAIVPYDRDSND</sequence>
<keyword evidence="3" id="KW-1185">Reference proteome</keyword>
<dbReference type="Proteomes" id="UP001620409">
    <property type="component" value="Unassembled WGS sequence"/>
</dbReference>
<reference evidence="2 3" key="1">
    <citation type="submission" date="2020-10" db="EMBL/GenBank/DDBJ databases">
        <title>Phylogeny of dyella-like bacteria.</title>
        <authorList>
            <person name="Fu J."/>
        </authorList>
    </citation>
    <scope>NUCLEOTIDE SEQUENCE [LARGE SCALE GENOMIC DNA]</scope>
    <source>
        <strain evidence="2 3">DHG40</strain>
    </source>
</reference>
<accession>A0ABW8ILJ4</accession>
<dbReference type="RefSeq" id="WP_380006705.1">
    <property type="nucleotide sequence ID" value="NZ_JADIKI010000023.1"/>
</dbReference>
<feature type="signal peptide" evidence="1">
    <location>
        <begin position="1"/>
        <end position="21"/>
    </location>
</feature>
<dbReference type="EMBL" id="JADIKI010000023">
    <property type="protein sequence ID" value="MFK2855144.1"/>
    <property type="molecule type" value="Genomic_DNA"/>
</dbReference>
<organism evidence="2 3">
    <name type="scientific">Dyella humi</name>
    <dbReference type="NCBI Taxonomy" id="1770547"/>
    <lineage>
        <taxon>Bacteria</taxon>
        <taxon>Pseudomonadati</taxon>
        <taxon>Pseudomonadota</taxon>
        <taxon>Gammaproteobacteria</taxon>
        <taxon>Lysobacterales</taxon>
        <taxon>Rhodanobacteraceae</taxon>
        <taxon>Dyella</taxon>
    </lineage>
</organism>